<proteinExistence type="predicted"/>
<evidence type="ECO:0000313" key="1">
    <source>
        <dbReference type="EMBL" id="TFF18792.1"/>
    </source>
</evidence>
<dbReference type="EMBL" id="SOZD01000008">
    <property type="protein sequence ID" value="TFF18792.1"/>
    <property type="molecule type" value="Genomic_DNA"/>
</dbReference>
<gene>
    <name evidence="1" type="ORF">E3C22_21235</name>
</gene>
<name>A0A4Y8RC70_9HYPH</name>
<dbReference type="Pfam" id="PF01724">
    <property type="entry name" value="DUF29"/>
    <property type="match status" value="1"/>
</dbReference>
<protein>
    <submittedName>
        <fullName evidence="1">DUF29 domain-containing protein</fullName>
    </submittedName>
</protein>
<dbReference type="Proteomes" id="UP000298179">
    <property type="component" value="Unassembled WGS sequence"/>
</dbReference>
<reference evidence="1 2" key="1">
    <citation type="submission" date="2019-03" db="EMBL/GenBank/DDBJ databases">
        <title>Jiella endophytica sp. nov., a novel endophytic bacterium isolated from root of Ficus microcarpa Linn. f.</title>
        <authorList>
            <person name="Tuo L."/>
        </authorList>
    </citation>
    <scope>NUCLEOTIDE SEQUENCE [LARGE SCALE GENOMIC DNA]</scope>
    <source>
        <strain evidence="1 2">CBS5Q-3</strain>
    </source>
</reference>
<accession>A0A4Y8RC70</accession>
<keyword evidence="2" id="KW-1185">Reference proteome</keyword>
<dbReference type="PANTHER" id="PTHR34235">
    <property type="entry name" value="SLR1203 PROTEIN-RELATED"/>
    <property type="match status" value="1"/>
</dbReference>
<dbReference type="AlphaFoldDB" id="A0A4Y8RC70"/>
<dbReference type="InterPro" id="IPR002636">
    <property type="entry name" value="DUF29"/>
</dbReference>
<dbReference type="Gene3D" id="1.20.1220.20">
    <property type="entry name" value="Uncharcterised protein PF01724"/>
    <property type="match status" value="1"/>
</dbReference>
<organism evidence="1 2">
    <name type="scientific">Jiella endophytica</name>
    <dbReference type="NCBI Taxonomy" id="2558362"/>
    <lineage>
        <taxon>Bacteria</taxon>
        <taxon>Pseudomonadati</taxon>
        <taxon>Pseudomonadota</taxon>
        <taxon>Alphaproteobacteria</taxon>
        <taxon>Hyphomicrobiales</taxon>
        <taxon>Aurantimonadaceae</taxon>
        <taxon>Jiella</taxon>
    </lineage>
</organism>
<comment type="caution">
    <text evidence="1">The sequence shown here is derived from an EMBL/GenBank/DDBJ whole genome shotgun (WGS) entry which is preliminary data.</text>
</comment>
<sequence length="156" mass="17513">MARPGKPDDAAAGAADYDRDFYAWTQSQAERLRSGHANAIDWERLAEEIENLGGSEIGEIENRLNVLILHLLKWRHQPSHRSSGWKGTILEQRRRIAKRMIRSPSLKALPGQILQEEYASARLKAAGETGLAEEAFPADCPFSVEQILDEAFYPEA</sequence>
<evidence type="ECO:0000313" key="2">
    <source>
        <dbReference type="Proteomes" id="UP000298179"/>
    </source>
</evidence>
<dbReference type="OrthoDB" id="425753at2"/>